<dbReference type="InterPro" id="IPR057326">
    <property type="entry name" value="KR_dom"/>
</dbReference>
<dbReference type="EMBL" id="BPQB01000002">
    <property type="protein sequence ID" value="GJE85258.1"/>
    <property type="molecule type" value="Genomic_DNA"/>
</dbReference>
<evidence type="ECO:0000256" key="1">
    <source>
        <dbReference type="ARBA" id="ARBA00006484"/>
    </source>
</evidence>
<evidence type="ECO:0000256" key="3">
    <source>
        <dbReference type="SAM" id="MobiDB-lite"/>
    </source>
</evidence>
<keyword evidence="6" id="KW-1185">Reference proteome</keyword>
<reference evidence="5 6" key="1">
    <citation type="submission" date="2021-08" db="EMBL/GenBank/DDBJ databases">
        <title>Draft Genome Sequence of Phanerochaete sordida strain YK-624.</title>
        <authorList>
            <person name="Mori T."/>
            <person name="Dohra H."/>
            <person name="Suzuki T."/>
            <person name="Kawagishi H."/>
            <person name="Hirai H."/>
        </authorList>
    </citation>
    <scope>NUCLEOTIDE SEQUENCE [LARGE SCALE GENOMIC DNA]</scope>
    <source>
        <strain evidence="5 6">YK-624</strain>
    </source>
</reference>
<dbReference type="SUPFAM" id="SSF51735">
    <property type="entry name" value="NAD(P)-binding Rossmann-fold domains"/>
    <property type="match status" value="1"/>
</dbReference>
<feature type="region of interest" description="Disordered" evidence="3">
    <location>
        <begin position="150"/>
        <end position="181"/>
    </location>
</feature>
<feature type="domain" description="Ketoreductase" evidence="4">
    <location>
        <begin position="18"/>
        <end position="175"/>
    </location>
</feature>
<dbReference type="PANTHER" id="PTHR44196:SF1">
    <property type="entry name" value="DEHYDROGENASE_REDUCTASE SDR FAMILY MEMBER 7B"/>
    <property type="match status" value="1"/>
</dbReference>
<dbReference type="Proteomes" id="UP000703269">
    <property type="component" value="Unassembled WGS sequence"/>
</dbReference>
<dbReference type="GO" id="GO:0019290">
    <property type="term" value="P:siderophore biosynthetic process"/>
    <property type="evidence" value="ECO:0007669"/>
    <property type="project" value="InterPro"/>
</dbReference>
<dbReference type="Gene3D" id="3.40.50.720">
    <property type="entry name" value="NAD(P)-binding Rossmann-like Domain"/>
    <property type="match status" value="1"/>
</dbReference>
<dbReference type="GO" id="GO:0008667">
    <property type="term" value="F:2,3-dihydro-2,3-dihydroxybenzoate dehydrogenase activity"/>
    <property type="evidence" value="ECO:0007669"/>
    <property type="project" value="InterPro"/>
</dbReference>
<dbReference type="Pfam" id="PF00106">
    <property type="entry name" value="adh_short"/>
    <property type="match status" value="1"/>
</dbReference>
<evidence type="ECO:0000313" key="5">
    <source>
        <dbReference type="EMBL" id="GJE85258.1"/>
    </source>
</evidence>
<evidence type="ECO:0000256" key="2">
    <source>
        <dbReference type="ARBA" id="ARBA00023002"/>
    </source>
</evidence>
<dbReference type="PANTHER" id="PTHR44196">
    <property type="entry name" value="DEHYDROGENASE/REDUCTASE SDR FAMILY MEMBER 7B"/>
    <property type="match status" value="1"/>
</dbReference>
<proteinExistence type="inferred from homology"/>
<name>A0A9P3L8Q9_9APHY</name>
<dbReference type="InterPro" id="IPR002347">
    <property type="entry name" value="SDR_fam"/>
</dbReference>
<dbReference type="PRINTS" id="PR01397">
    <property type="entry name" value="DHBDHDRGNASE"/>
</dbReference>
<keyword evidence="2" id="KW-0560">Oxidoreductase</keyword>
<comment type="caution">
    <text evidence="5">The sequence shown here is derived from an EMBL/GenBank/DDBJ whole genome shotgun (WGS) entry which is preliminary data.</text>
</comment>
<dbReference type="OrthoDB" id="294295at2759"/>
<protein>
    <recommendedName>
        <fullName evidence="4">Ketoreductase domain-containing protein</fullName>
    </recommendedName>
</protein>
<dbReference type="AlphaFoldDB" id="A0A9P3L8Q9"/>
<organism evidence="5 6">
    <name type="scientific">Phanerochaete sordida</name>
    <dbReference type="NCBI Taxonomy" id="48140"/>
    <lineage>
        <taxon>Eukaryota</taxon>
        <taxon>Fungi</taxon>
        <taxon>Dikarya</taxon>
        <taxon>Basidiomycota</taxon>
        <taxon>Agaricomycotina</taxon>
        <taxon>Agaricomycetes</taxon>
        <taxon>Polyporales</taxon>
        <taxon>Phanerochaetaceae</taxon>
        <taxon>Phanerochaete</taxon>
    </lineage>
</organism>
<comment type="similarity">
    <text evidence="1">Belongs to the short-chain dehydrogenases/reductases (SDR) family.</text>
</comment>
<dbReference type="GO" id="GO:0016020">
    <property type="term" value="C:membrane"/>
    <property type="evidence" value="ECO:0007669"/>
    <property type="project" value="TreeGrafter"/>
</dbReference>
<feature type="compositionally biased region" description="Pro residues" evidence="3">
    <location>
        <begin position="163"/>
        <end position="173"/>
    </location>
</feature>
<sequence>MEQTPAAPALQLFSLAGQNVLITGASRGIGQACALALAEAGADICLVQRPASTNTATADAIRALGRRVEIVECDLADLESVKGVFAQALEKMGEIHVLVNCGGIQRRAPAVEFSEADWDEVRAFGTARQNRSAHRAAAFSSHLGCLSDASTTTSSRLQRPSARPDPPSVPPPHDLFSNPHRKSFVPLIHSLLTRP</sequence>
<evidence type="ECO:0000259" key="4">
    <source>
        <dbReference type="SMART" id="SM00822"/>
    </source>
</evidence>
<accession>A0A9P3L8Q9</accession>
<dbReference type="InterPro" id="IPR003560">
    <property type="entry name" value="DHB_DH"/>
</dbReference>
<evidence type="ECO:0000313" key="6">
    <source>
        <dbReference type="Proteomes" id="UP000703269"/>
    </source>
</evidence>
<gene>
    <name evidence="5" type="ORF">PsYK624_013370</name>
</gene>
<dbReference type="InterPro" id="IPR036291">
    <property type="entry name" value="NAD(P)-bd_dom_sf"/>
</dbReference>
<dbReference type="SMART" id="SM00822">
    <property type="entry name" value="PKS_KR"/>
    <property type="match status" value="1"/>
</dbReference>